<organism evidence="2 3">
    <name type="scientific">Sphingomonas japonica</name>
    <dbReference type="NCBI Taxonomy" id="511662"/>
    <lineage>
        <taxon>Bacteria</taxon>
        <taxon>Pseudomonadati</taxon>
        <taxon>Pseudomonadota</taxon>
        <taxon>Alphaproteobacteria</taxon>
        <taxon>Sphingomonadales</taxon>
        <taxon>Sphingomonadaceae</taxon>
        <taxon>Sphingomonas</taxon>
    </lineage>
</organism>
<reference evidence="2 3" key="1">
    <citation type="submission" date="2020-03" db="EMBL/GenBank/DDBJ databases">
        <title>Genomic Encyclopedia of Type Strains, Phase IV (KMG-IV): sequencing the most valuable type-strain genomes for metagenomic binning, comparative biology and taxonomic classification.</title>
        <authorList>
            <person name="Goeker M."/>
        </authorList>
    </citation>
    <scope>NUCLEOTIDE SEQUENCE [LARGE SCALE GENOMIC DNA]</scope>
    <source>
        <strain evidence="2 3">DSM 22753</strain>
    </source>
</reference>
<dbReference type="Proteomes" id="UP000788153">
    <property type="component" value="Unassembled WGS sequence"/>
</dbReference>
<feature type="compositionally biased region" description="Acidic residues" evidence="1">
    <location>
        <begin position="51"/>
        <end position="68"/>
    </location>
</feature>
<evidence type="ECO:0000313" key="3">
    <source>
        <dbReference type="Proteomes" id="UP000788153"/>
    </source>
</evidence>
<sequence length="68" mass="7673">MTKTLSSFAISPTSDGYLLMIEDEDGESFEFETSYEQLDLISEEIDKALDTDEEDALVVDEDEPSDEE</sequence>
<comment type="caution">
    <text evidence="2">The sequence shown here is derived from an EMBL/GenBank/DDBJ whole genome shotgun (WGS) entry which is preliminary data.</text>
</comment>
<protein>
    <recommendedName>
        <fullName evidence="4">DUF1292 domain-containing protein</fullName>
    </recommendedName>
</protein>
<evidence type="ECO:0000256" key="1">
    <source>
        <dbReference type="SAM" id="MobiDB-lite"/>
    </source>
</evidence>
<name>A0ABX0U1U4_9SPHN</name>
<gene>
    <name evidence="2" type="ORF">FHT01_000863</name>
</gene>
<feature type="region of interest" description="Disordered" evidence="1">
    <location>
        <begin position="48"/>
        <end position="68"/>
    </location>
</feature>
<keyword evidence="3" id="KW-1185">Reference proteome</keyword>
<evidence type="ECO:0000313" key="2">
    <source>
        <dbReference type="EMBL" id="NIJ23321.1"/>
    </source>
</evidence>
<dbReference type="RefSeq" id="WP_140230756.1">
    <property type="nucleotide sequence ID" value="NZ_BAAAEV010000001.1"/>
</dbReference>
<accession>A0ABX0U1U4</accession>
<dbReference type="EMBL" id="JAASQP010000001">
    <property type="protein sequence ID" value="NIJ23321.1"/>
    <property type="molecule type" value="Genomic_DNA"/>
</dbReference>
<proteinExistence type="predicted"/>
<evidence type="ECO:0008006" key="4">
    <source>
        <dbReference type="Google" id="ProtNLM"/>
    </source>
</evidence>